<accession>A0A098S5K3</accession>
<reference evidence="1 2" key="1">
    <citation type="journal article" date="2014" name="Int. J. Syst. Evol. Microbiol.">
        <title>Phaeodactylibacter xiamenensis gen. nov., sp. nov., a member of the family Saprospiraceae isolated from the marine alga Phaeodactylum tricornutum.</title>
        <authorList>
            <person name="Chen Z.Jr."/>
            <person name="Lei X."/>
            <person name="Lai Q."/>
            <person name="Li Y."/>
            <person name="Zhang B."/>
            <person name="Zhang J."/>
            <person name="Zhang H."/>
            <person name="Yang L."/>
            <person name="Zheng W."/>
            <person name="Tian Y."/>
            <person name="Yu Z."/>
            <person name="Xu H.Jr."/>
            <person name="Zheng T."/>
        </authorList>
    </citation>
    <scope>NUCLEOTIDE SEQUENCE [LARGE SCALE GENOMIC DNA]</scope>
    <source>
        <strain evidence="1 2">KD52</strain>
    </source>
</reference>
<proteinExistence type="predicted"/>
<dbReference type="AlphaFoldDB" id="A0A098S5K3"/>
<comment type="caution">
    <text evidence="1">The sequence shown here is derived from an EMBL/GenBank/DDBJ whole genome shotgun (WGS) entry which is preliminary data.</text>
</comment>
<sequence length="125" mass="13897">MKQLWAIPLLLLVLSQVAFLPAVTAWLSYNQAYIASELCENRFEPELMCSGRCYVQEVTSAAIGHEQEGEQAPVVEDQRTGLSPFLPAHYVLSVERDLYSFNPLPPATALRPQLLSSGVFHPPRA</sequence>
<dbReference type="STRING" id="1524460.IX84_20955"/>
<keyword evidence="2" id="KW-1185">Reference proteome</keyword>
<dbReference type="Proteomes" id="UP000029736">
    <property type="component" value="Unassembled WGS sequence"/>
</dbReference>
<protein>
    <submittedName>
        <fullName evidence="1">Uncharacterized protein</fullName>
    </submittedName>
</protein>
<name>A0A098S5K3_9BACT</name>
<evidence type="ECO:0000313" key="2">
    <source>
        <dbReference type="Proteomes" id="UP000029736"/>
    </source>
</evidence>
<dbReference type="OrthoDB" id="980645at2"/>
<organism evidence="1 2">
    <name type="scientific">Phaeodactylibacter xiamenensis</name>
    <dbReference type="NCBI Taxonomy" id="1524460"/>
    <lineage>
        <taxon>Bacteria</taxon>
        <taxon>Pseudomonadati</taxon>
        <taxon>Bacteroidota</taxon>
        <taxon>Saprospiria</taxon>
        <taxon>Saprospirales</taxon>
        <taxon>Haliscomenobacteraceae</taxon>
        <taxon>Phaeodactylibacter</taxon>
    </lineage>
</organism>
<dbReference type="EMBL" id="JPOS01000078">
    <property type="protein sequence ID" value="KGE86502.1"/>
    <property type="molecule type" value="Genomic_DNA"/>
</dbReference>
<gene>
    <name evidence="1" type="ORF">IX84_20955</name>
</gene>
<evidence type="ECO:0000313" key="1">
    <source>
        <dbReference type="EMBL" id="KGE86502.1"/>
    </source>
</evidence>
<dbReference type="RefSeq" id="WP_044224889.1">
    <property type="nucleotide sequence ID" value="NZ_CAKZLC010000293.1"/>
</dbReference>